<feature type="transmembrane region" description="Helical" evidence="1">
    <location>
        <begin position="21"/>
        <end position="39"/>
    </location>
</feature>
<accession>A0A4Q9Z361</accession>
<dbReference type="OrthoDB" id="1443721at2"/>
<name>A0A4Q9Z361_9FLAO</name>
<proteinExistence type="predicted"/>
<evidence type="ECO:0000259" key="2">
    <source>
        <dbReference type="Pfam" id="PF13239"/>
    </source>
</evidence>
<organism evidence="3 4">
    <name type="scientific">Flavobacterium silvisoli</name>
    <dbReference type="NCBI Taxonomy" id="2529433"/>
    <lineage>
        <taxon>Bacteria</taxon>
        <taxon>Pseudomonadati</taxon>
        <taxon>Bacteroidota</taxon>
        <taxon>Flavobacteriia</taxon>
        <taxon>Flavobacteriales</taxon>
        <taxon>Flavobacteriaceae</taxon>
        <taxon>Flavobacterium</taxon>
    </lineage>
</organism>
<feature type="transmembrane region" description="Helical" evidence="1">
    <location>
        <begin position="51"/>
        <end position="73"/>
    </location>
</feature>
<sequence length="112" mass="13808">MERDQHELYEYARDRIKQKKRLYFHFTVLLIGSCFLFVANKWLSFYPDRTWWTWAVAVWLFLFLLHAIKVFIVDSFMNKHWERSQIDKLMLQQSKKIEQLKNDLENAKPPIK</sequence>
<keyword evidence="1" id="KW-0472">Membrane</keyword>
<keyword evidence="1" id="KW-0812">Transmembrane</keyword>
<dbReference type="EMBL" id="SJPE01000002">
    <property type="protein sequence ID" value="TBX70578.1"/>
    <property type="molecule type" value="Genomic_DNA"/>
</dbReference>
<dbReference type="RefSeq" id="WP_131475030.1">
    <property type="nucleotide sequence ID" value="NZ_SJPE01000002.1"/>
</dbReference>
<feature type="domain" description="2TM" evidence="2">
    <location>
        <begin position="11"/>
        <end position="90"/>
    </location>
</feature>
<evidence type="ECO:0000313" key="3">
    <source>
        <dbReference type="EMBL" id="TBX70578.1"/>
    </source>
</evidence>
<dbReference type="AlphaFoldDB" id="A0A4Q9Z361"/>
<evidence type="ECO:0000256" key="1">
    <source>
        <dbReference type="SAM" id="Phobius"/>
    </source>
</evidence>
<evidence type="ECO:0000313" key="4">
    <source>
        <dbReference type="Proteomes" id="UP000293300"/>
    </source>
</evidence>
<dbReference type="Pfam" id="PF13239">
    <property type="entry name" value="2TM"/>
    <property type="match status" value="1"/>
</dbReference>
<protein>
    <submittedName>
        <fullName evidence="3">2TM domain-containing protein</fullName>
    </submittedName>
</protein>
<keyword evidence="1" id="KW-1133">Transmembrane helix</keyword>
<dbReference type="Proteomes" id="UP000293300">
    <property type="component" value="Unassembled WGS sequence"/>
</dbReference>
<gene>
    <name evidence="3" type="ORF">EZL74_02570</name>
</gene>
<dbReference type="PROSITE" id="PS51257">
    <property type="entry name" value="PROKAR_LIPOPROTEIN"/>
    <property type="match status" value="1"/>
</dbReference>
<keyword evidence="4" id="KW-1185">Reference proteome</keyword>
<reference evidence="3 4" key="1">
    <citation type="submission" date="2019-02" db="EMBL/GenBank/DDBJ databases">
        <title>Flavobacterium sp. RD-2-33 isolated from forest soil.</title>
        <authorList>
            <person name="Chaudhary D.K."/>
        </authorList>
    </citation>
    <scope>NUCLEOTIDE SEQUENCE [LARGE SCALE GENOMIC DNA]</scope>
    <source>
        <strain evidence="3 4">RD-2-33</strain>
    </source>
</reference>
<comment type="caution">
    <text evidence="3">The sequence shown here is derived from an EMBL/GenBank/DDBJ whole genome shotgun (WGS) entry which is preliminary data.</text>
</comment>
<dbReference type="InterPro" id="IPR025698">
    <property type="entry name" value="2TM_dom"/>
</dbReference>